<reference evidence="1 2" key="1">
    <citation type="submission" date="2016-06" db="EMBL/GenBank/DDBJ databases">
        <authorList>
            <person name="Kjaerup R.B."/>
            <person name="Dalgaard T.S."/>
            <person name="Juul-Madsen H.R."/>
        </authorList>
    </citation>
    <scope>NUCLEOTIDE SEQUENCE [LARGE SCALE GENOMIC DNA]</scope>
    <source>
        <strain evidence="1 2">1081914.2</strain>
    </source>
</reference>
<comment type="caution">
    <text evidence="1">The sequence shown here is derived from an EMBL/GenBank/DDBJ whole genome shotgun (WGS) entry which is preliminary data.</text>
</comment>
<gene>
    <name evidence="1" type="ORF">A9X01_24010</name>
</gene>
<dbReference type="STRING" id="1790.A5645_21480"/>
<proteinExistence type="predicted"/>
<accession>A0A1A3C4A0</accession>
<dbReference type="Proteomes" id="UP000093795">
    <property type="component" value="Unassembled WGS sequence"/>
</dbReference>
<dbReference type="AlphaFoldDB" id="A0A1A3C4A0"/>
<protein>
    <submittedName>
        <fullName evidence="1">Uncharacterized protein</fullName>
    </submittedName>
</protein>
<sequence length="89" mass="9863">MAGLLDSVLDAHGGLAQEFYFDVDCLLCRHDYRVDVAGGFAAIQYVSEIVRVDGFAFPTKRRAFRRGSDGGPMPDELMVSIDLSDYRLS</sequence>
<evidence type="ECO:0000313" key="2">
    <source>
        <dbReference type="Proteomes" id="UP000093795"/>
    </source>
</evidence>
<dbReference type="EMBL" id="LZKQ01000195">
    <property type="protein sequence ID" value="OBI81433.1"/>
    <property type="molecule type" value="Genomic_DNA"/>
</dbReference>
<evidence type="ECO:0000313" key="1">
    <source>
        <dbReference type="EMBL" id="OBI81433.1"/>
    </source>
</evidence>
<dbReference type="RefSeq" id="WP_065121831.1">
    <property type="nucleotide sequence ID" value="NZ_LZKQ01000195.1"/>
</dbReference>
<name>A0A1A3C4A0_MYCAS</name>
<dbReference type="OrthoDB" id="8746011at2"/>
<organism evidence="1 2">
    <name type="scientific">Mycobacterium asiaticum</name>
    <dbReference type="NCBI Taxonomy" id="1790"/>
    <lineage>
        <taxon>Bacteria</taxon>
        <taxon>Bacillati</taxon>
        <taxon>Actinomycetota</taxon>
        <taxon>Actinomycetes</taxon>
        <taxon>Mycobacteriales</taxon>
        <taxon>Mycobacteriaceae</taxon>
        <taxon>Mycobacterium</taxon>
    </lineage>
</organism>